<evidence type="ECO:0000313" key="2">
    <source>
        <dbReference type="EMBL" id="EER15555.1"/>
    </source>
</evidence>
<organism evidence="3">
    <name type="scientific">Perkinsus marinus (strain ATCC 50983 / TXsc)</name>
    <dbReference type="NCBI Taxonomy" id="423536"/>
    <lineage>
        <taxon>Eukaryota</taxon>
        <taxon>Sar</taxon>
        <taxon>Alveolata</taxon>
        <taxon>Perkinsozoa</taxon>
        <taxon>Perkinsea</taxon>
        <taxon>Perkinsida</taxon>
        <taxon>Perkinsidae</taxon>
        <taxon>Perkinsus</taxon>
    </lineage>
</organism>
<dbReference type="EMBL" id="GG673421">
    <property type="protein sequence ID" value="EER15555.1"/>
    <property type="molecule type" value="Genomic_DNA"/>
</dbReference>
<protein>
    <recommendedName>
        <fullName evidence="1">Dynamin N-terminal domain-containing protein</fullName>
    </recommendedName>
</protein>
<dbReference type="InterPro" id="IPR027417">
    <property type="entry name" value="P-loop_NTPase"/>
</dbReference>
<dbReference type="SUPFAM" id="SSF52540">
    <property type="entry name" value="P-loop containing nucleoside triphosphate hydrolases"/>
    <property type="match status" value="1"/>
</dbReference>
<proteinExistence type="predicted"/>
<dbReference type="GeneID" id="9046347"/>
<feature type="domain" description="Dynamin N-terminal" evidence="1">
    <location>
        <begin position="1"/>
        <end position="101"/>
    </location>
</feature>
<dbReference type="Proteomes" id="UP000007800">
    <property type="component" value="Unassembled WGS sequence"/>
</dbReference>
<dbReference type="InParanoid" id="C5KIX9"/>
<dbReference type="RefSeq" id="XP_002783759.1">
    <property type="nucleotide sequence ID" value="XM_002783713.1"/>
</dbReference>
<name>C5KIX9_PERM5</name>
<accession>C5KIX9</accession>
<dbReference type="Gene3D" id="3.40.50.300">
    <property type="entry name" value="P-loop containing nucleotide triphosphate hydrolases"/>
    <property type="match status" value="1"/>
</dbReference>
<dbReference type="AlphaFoldDB" id="C5KIX9"/>
<dbReference type="Pfam" id="PF00350">
    <property type="entry name" value="Dynamin_N"/>
    <property type="match status" value="1"/>
</dbReference>
<gene>
    <name evidence="2" type="ORF">Pmar_PMAR016240</name>
</gene>
<evidence type="ECO:0000259" key="1">
    <source>
        <dbReference type="Pfam" id="PF00350"/>
    </source>
</evidence>
<reference evidence="2 3" key="1">
    <citation type="submission" date="2008-07" db="EMBL/GenBank/DDBJ databases">
        <authorList>
            <person name="El-Sayed N."/>
            <person name="Caler E."/>
            <person name="Inman J."/>
            <person name="Amedeo P."/>
            <person name="Hass B."/>
            <person name="Wortman J."/>
        </authorList>
    </citation>
    <scope>NUCLEOTIDE SEQUENCE [LARGE SCALE GENOMIC DNA]</scope>
    <source>
        <strain evidence="3">ATCC 50983 / TXsc</strain>
    </source>
</reference>
<sequence length="122" mass="13159">MVMGNHSSGKSTFINWFVDAPVQKVGAALETTGFTIVTAGSQTGRELNGESTMLLYPHLKSLIDRDPRMLSHLVTKTVLPSEAVAPFLSMLDIIDTPGLADGGLEYPYDVVAAIEFFGKELT</sequence>
<evidence type="ECO:0000313" key="3">
    <source>
        <dbReference type="Proteomes" id="UP000007800"/>
    </source>
</evidence>
<dbReference type="InterPro" id="IPR045063">
    <property type="entry name" value="Dynamin_N"/>
</dbReference>
<dbReference type="OrthoDB" id="1716625at2759"/>
<keyword evidence="3" id="KW-1185">Reference proteome</keyword>